<dbReference type="InParanoid" id="B6IH53"/>
<dbReference type="KEGG" id="cbr:CBG_25401"/>
<accession>B6IH53</accession>
<dbReference type="PANTHER" id="PTHR34005:SF1">
    <property type="entry name" value="PROTEIN CBG15054"/>
    <property type="match status" value="1"/>
</dbReference>
<dbReference type="CTD" id="68916892"/>
<proteinExistence type="predicted"/>
<reference evidence="2 3" key="1">
    <citation type="journal article" date="2003" name="PLoS Biol.">
        <title>The genome sequence of Caenorhabditis briggsae: a platform for comparative genomics.</title>
        <authorList>
            <person name="Stein L.D."/>
            <person name="Bao Z."/>
            <person name="Blasiar D."/>
            <person name="Blumenthal T."/>
            <person name="Brent M.R."/>
            <person name="Chen N."/>
            <person name="Chinwalla A."/>
            <person name="Clarke L."/>
            <person name="Clee C."/>
            <person name="Coghlan A."/>
            <person name="Coulson A."/>
            <person name="D'Eustachio P."/>
            <person name="Fitch D.H."/>
            <person name="Fulton L.A."/>
            <person name="Fulton R.E."/>
            <person name="Griffiths-Jones S."/>
            <person name="Harris T.W."/>
            <person name="Hillier L.W."/>
            <person name="Kamath R."/>
            <person name="Kuwabara P.E."/>
            <person name="Mardis E.R."/>
            <person name="Marra M.A."/>
            <person name="Miner T.L."/>
            <person name="Minx P."/>
            <person name="Mullikin J.C."/>
            <person name="Plumb R.W."/>
            <person name="Rogers J."/>
            <person name="Schein J.E."/>
            <person name="Sohrmann M."/>
            <person name="Spieth J."/>
            <person name="Stajich J.E."/>
            <person name="Wei C."/>
            <person name="Willey D."/>
            <person name="Wilson R.K."/>
            <person name="Durbin R."/>
            <person name="Waterston R.H."/>
        </authorList>
    </citation>
    <scope>NUCLEOTIDE SEQUENCE [LARGE SCALE GENOMIC DNA]</scope>
    <source>
        <strain evidence="2 3">AF16</strain>
    </source>
</reference>
<sequence>MFWNRNTKFHQIILIGIFSILVGSSEQFKIIKLERNFYATATVISPHHVLTSSYVVLDEQKNWRYIQQPAQCSRGLVDLDVPPKVLKEISALHMNQAETFNVCNVTDNQLVNYGVFRKLMLAETSEIFENYFCLANDYTNIDGTELLDSYGRAWNNSTCELFHRKLIFLDYGNSLIHTEGYKAKDEFANIVVKEKDEKSMLLGIGLGAEGETSGEGEAAFYSIANIQNRICSLTGICEAPKTTFTTTTTTTTPTPTTPTSTNQVITTPMNHPPTTTTSQPPSTPSTSSENRNITISAIPHLKTPQTNIPPKTPEGSEPQEKFRIED</sequence>
<dbReference type="InterPro" id="IPR005514">
    <property type="entry name" value="DUF316"/>
</dbReference>
<dbReference type="PANTHER" id="PTHR34005">
    <property type="entry name" value="PROTEIN CBG15054-RELATED"/>
    <property type="match status" value="1"/>
</dbReference>
<evidence type="ECO:0000256" key="1">
    <source>
        <dbReference type="SAM" id="MobiDB-lite"/>
    </source>
</evidence>
<feature type="compositionally biased region" description="Low complexity" evidence="1">
    <location>
        <begin position="244"/>
        <end position="288"/>
    </location>
</feature>
<dbReference type="EMBL" id="HE601507">
    <property type="protein sequence ID" value="CAR99233.1"/>
    <property type="molecule type" value="Genomic_DNA"/>
</dbReference>
<protein>
    <submittedName>
        <fullName evidence="2">Protein CBG25401</fullName>
    </submittedName>
</protein>
<dbReference type="AlphaFoldDB" id="B6IH53"/>
<keyword evidence="3" id="KW-1185">Reference proteome</keyword>
<evidence type="ECO:0000313" key="3">
    <source>
        <dbReference type="Proteomes" id="UP000008549"/>
    </source>
</evidence>
<dbReference type="Pfam" id="PF03761">
    <property type="entry name" value="DUF316"/>
    <property type="match status" value="1"/>
</dbReference>
<feature type="region of interest" description="Disordered" evidence="1">
    <location>
        <begin position="244"/>
        <end position="326"/>
    </location>
</feature>
<dbReference type="RefSeq" id="XP_045098798.1">
    <property type="nucleotide sequence ID" value="XM_045241267.1"/>
</dbReference>
<dbReference type="HOGENOM" id="CLU_853179_0_0_1"/>
<dbReference type="WormBase" id="CBG25401">
    <property type="protein sequence ID" value="CBP39997"/>
    <property type="gene ID" value="WBGene00086815"/>
</dbReference>
<dbReference type="Proteomes" id="UP000008549">
    <property type="component" value="Unassembled WGS sequence"/>
</dbReference>
<evidence type="ECO:0000313" key="2">
    <source>
        <dbReference type="EMBL" id="CAR99233.1"/>
    </source>
</evidence>
<organism evidence="2 3">
    <name type="scientific">Caenorhabditis briggsae</name>
    <dbReference type="NCBI Taxonomy" id="6238"/>
    <lineage>
        <taxon>Eukaryota</taxon>
        <taxon>Metazoa</taxon>
        <taxon>Ecdysozoa</taxon>
        <taxon>Nematoda</taxon>
        <taxon>Chromadorea</taxon>
        <taxon>Rhabditida</taxon>
        <taxon>Rhabditina</taxon>
        <taxon>Rhabditomorpha</taxon>
        <taxon>Rhabditoidea</taxon>
        <taxon>Rhabditidae</taxon>
        <taxon>Peloderinae</taxon>
        <taxon>Caenorhabditis</taxon>
    </lineage>
</organism>
<evidence type="ECO:0000313" key="4">
    <source>
        <dbReference type="WormBase" id="CBG25401"/>
    </source>
</evidence>
<reference evidence="2 3" key="2">
    <citation type="journal article" date="2011" name="PLoS Genet.">
        <title>Caenorhabditis briggsae recombinant inbred line genotypes reveal inter-strain incompatibility and the evolution of recombination.</title>
        <authorList>
            <person name="Ross J.A."/>
            <person name="Koboldt D.C."/>
            <person name="Staisch J.E."/>
            <person name="Chamberlin H.M."/>
            <person name="Gupta B.P."/>
            <person name="Miller R.D."/>
            <person name="Baird S.E."/>
            <person name="Haag E.S."/>
        </authorList>
    </citation>
    <scope>NUCLEOTIDE SEQUENCE [LARGE SCALE GENOMIC DNA]</scope>
    <source>
        <strain evidence="2 3">AF16</strain>
    </source>
</reference>
<gene>
    <name evidence="2 4" type="ORF">CBG25401</name>
    <name evidence="2" type="ORF">CBG_25401</name>
</gene>
<dbReference type="GeneID" id="68916892"/>
<name>B6IH53_CAEBR</name>